<reference evidence="1 2" key="1">
    <citation type="journal article" date="2019" name="J. Ind. Microbiol. Biotechnol.">
        <title>The complete genomic sequence of Streptomyces spectabilis NRRL-2792 and identification of secondary metabolite biosynthetic gene clusters.</title>
        <authorList>
            <person name="Sinha A."/>
            <person name="Phillips-Salemka S."/>
            <person name="Niraula T.A."/>
            <person name="Short K.A."/>
            <person name="Niraula N.P."/>
        </authorList>
    </citation>
    <scope>NUCLEOTIDE SEQUENCE [LARGE SCALE GENOMIC DNA]</scope>
    <source>
        <strain evidence="1 2">NRRL 2792</strain>
    </source>
</reference>
<dbReference type="Gene3D" id="1.25.10.10">
    <property type="entry name" value="Leucine-rich Repeat Variant"/>
    <property type="match status" value="1"/>
</dbReference>
<dbReference type="SMART" id="SM00567">
    <property type="entry name" value="EZ_HEAT"/>
    <property type="match status" value="1"/>
</dbReference>
<proteinExistence type="predicted"/>
<dbReference type="AlphaFoldDB" id="A0A516RJS6"/>
<dbReference type="Pfam" id="PF13646">
    <property type="entry name" value="HEAT_2"/>
    <property type="match status" value="1"/>
</dbReference>
<evidence type="ECO:0008006" key="3">
    <source>
        <dbReference type="Google" id="ProtNLM"/>
    </source>
</evidence>
<dbReference type="InterPro" id="IPR016024">
    <property type="entry name" value="ARM-type_fold"/>
</dbReference>
<dbReference type="RefSeq" id="WP_144323113.1">
    <property type="nucleotide sequence ID" value="NZ_CP040916.1"/>
</dbReference>
<dbReference type="InterPro" id="IPR004155">
    <property type="entry name" value="PBS_lyase_HEAT"/>
</dbReference>
<dbReference type="EMBL" id="CP040916">
    <property type="protein sequence ID" value="QDQ15912.1"/>
    <property type="molecule type" value="Genomic_DNA"/>
</dbReference>
<gene>
    <name evidence="1" type="ORF">FH965_39600</name>
</gene>
<accession>A0A516RJS6</accession>
<name>A0A516RJS6_STRST</name>
<dbReference type="Proteomes" id="UP000316806">
    <property type="component" value="Chromosome"/>
</dbReference>
<protein>
    <recommendedName>
        <fullName evidence="3">HEAT repeat domain-containing protein</fullName>
    </recommendedName>
</protein>
<organism evidence="1 2">
    <name type="scientific">Streptomyces spectabilis</name>
    <dbReference type="NCBI Taxonomy" id="68270"/>
    <lineage>
        <taxon>Bacteria</taxon>
        <taxon>Bacillati</taxon>
        <taxon>Actinomycetota</taxon>
        <taxon>Actinomycetes</taxon>
        <taxon>Kitasatosporales</taxon>
        <taxon>Streptomycetaceae</taxon>
        <taxon>Streptomyces</taxon>
    </lineage>
</organism>
<dbReference type="InterPro" id="IPR011989">
    <property type="entry name" value="ARM-like"/>
</dbReference>
<evidence type="ECO:0000313" key="2">
    <source>
        <dbReference type="Proteomes" id="UP000316806"/>
    </source>
</evidence>
<sequence length="266" mass="28954">MTSSLEEAEAVLLGDRKKDFSGALLDLHRVGGPRADAAVMGFVTRLSALDHLDDLYEPDLHGLAIRVAAELDPDRDVEPFWDLLEPRPPKNRLVRKVMSWGALAYPDTFPRSAWGYTRLRRLTPPPVERYTLRHGADSATVRVSAAMALGDTADPAALDPLAEVLHDPSTDVRLNAIQSVRRLHHAAAASALDGHPAEAGLVKALGDRRAQIRDAAVRALVLWERAELVREAASTADTALAEALRHTLTESVDPLPQTWPGDSTTL</sequence>
<dbReference type="SUPFAM" id="SSF48371">
    <property type="entry name" value="ARM repeat"/>
    <property type="match status" value="1"/>
</dbReference>
<evidence type="ECO:0000313" key="1">
    <source>
        <dbReference type="EMBL" id="QDQ15912.1"/>
    </source>
</evidence>